<keyword evidence="12" id="KW-0865">Zymogen</keyword>
<sequence length="651" mass="71895">MEKHSMRHLLWAALFLLYCSCGCLAAVVQHLPQKGESGLQAYTVATPTTTTTDDDKTGPDWKPIRIGVYTKFVEDILKECKEQRPESNSNPTVEFCGGDNQMTTEKMNTLFKDILPKAIKLHTDRLKVKQVGKSENIISEELNPLPEKCGPFKDPLGKAQKIPDVDFMIYVGLSAKREKVEICTQDNEKRPTSAVIKFIPKEINAAWQYIRVTAHEIAHGLGFQYELMEKLGMIELNNSDLQSSQGSSSVKTSRMVKFEKSVDKLKSHYKCKEDDQVKGLFLENEGEDQEKPSHWERLIAKDELMSTYIGEASGMYYSALTLAAFHSMGFYKAVFEKAEPMGWGKVSMCKLLKAEKNLTVFARSDLFCKEEDKVLLQCTSDRFALGICSNETGINDSSEGYKYIKDGTHIAKDLMNGVPFIRSLKGTACEGGEESLMPGSILSNMSRCLNVEKPVNFSEGDQKNGVKVYGICAKVKCEKETKKVSVLLKGENEKESWHDCSDGKKTFDVVAGSVFSGGKIECPKFEEVCTGLLEAETPTNIKFYDGTEVTNGYKGDVIPVKEEEDEGNDQNSSSASPSSVSSSGSHDTAAAAAATSQSSSNPNGTNLTEGQMKEKPNHTNDARRPDSSIMVISYMVPLALLMCVVGFVMVP</sequence>
<dbReference type="GeneID" id="39984557"/>
<keyword evidence="19" id="KW-1133">Transmembrane helix</keyword>
<feature type="chain" id="PRO_5023973102" description="Leishmanolysin-like peptidase" evidence="17">
    <location>
        <begin position="26"/>
        <end position="651"/>
    </location>
</feature>
<evidence type="ECO:0000256" key="15">
    <source>
        <dbReference type="PIRSR" id="PIRSR601577-1"/>
    </source>
</evidence>
<keyword evidence="4 17" id="KW-0645">Protease</keyword>
<feature type="compositionally biased region" description="Low complexity" evidence="18">
    <location>
        <begin position="572"/>
        <end position="600"/>
    </location>
</feature>
<keyword evidence="21" id="KW-1185">Reference proteome</keyword>
<evidence type="ECO:0000256" key="13">
    <source>
        <dbReference type="ARBA" id="ARBA00023157"/>
    </source>
</evidence>
<dbReference type="AlphaFoldDB" id="A0A1X0NZN6"/>
<dbReference type="GO" id="GO:0046872">
    <property type="term" value="F:metal ion binding"/>
    <property type="evidence" value="ECO:0007669"/>
    <property type="project" value="UniProtKB-KW"/>
</dbReference>
<dbReference type="PANTHER" id="PTHR10942">
    <property type="entry name" value="LEISHMANOLYSIN-LIKE PEPTIDASE"/>
    <property type="match status" value="1"/>
</dbReference>
<comment type="catalytic activity">
    <reaction evidence="1">
        <text>Preference for hydrophobic residues at P1 and P1' and basic residues at P2' and P3'. A model nonapeptide is cleaved at -Ala-Tyr-|-Leu-Lys-Lys-.</text>
        <dbReference type="EC" id="3.4.24.36"/>
    </reaction>
</comment>
<dbReference type="SUPFAM" id="SSF55486">
    <property type="entry name" value="Metalloproteases ('zincins'), catalytic domain"/>
    <property type="match status" value="1"/>
</dbReference>
<comment type="similarity">
    <text evidence="3 17">Belongs to the peptidase M8 family.</text>
</comment>
<name>A0A1X0NZN6_9TRYP</name>
<reference evidence="20 21" key="1">
    <citation type="submission" date="2017-03" db="EMBL/GenBank/DDBJ databases">
        <title>An alternative strategy for trypanosome survival in the mammalian bloodstream revealed through genome and transcriptome analysis of the ubiquitous bovine parasite Trypanosoma (Megatrypanum) theileri.</title>
        <authorList>
            <person name="Kelly S."/>
            <person name="Ivens A."/>
            <person name="Mott A."/>
            <person name="O'Neill E."/>
            <person name="Emms D."/>
            <person name="Macleod O."/>
            <person name="Voorheis P."/>
            <person name="Matthews J."/>
            <person name="Matthews K."/>
            <person name="Carrington M."/>
        </authorList>
    </citation>
    <scope>NUCLEOTIDE SEQUENCE [LARGE SCALE GENOMIC DNA]</scope>
    <source>
        <strain evidence="20">Edinburgh</strain>
    </source>
</reference>
<dbReference type="Proteomes" id="UP000192257">
    <property type="component" value="Unassembled WGS sequence"/>
</dbReference>
<feature type="active site" evidence="15">
    <location>
        <position position="216"/>
    </location>
</feature>
<comment type="subcellular location">
    <subcellularLocation>
        <location evidence="2">Membrane</location>
    </subcellularLocation>
</comment>
<organism evidence="20 21">
    <name type="scientific">Trypanosoma theileri</name>
    <dbReference type="NCBI Taxonomy" id="67003"/>
    <lineage>
        <taxon>Eukaryota</taxon>
        <taxon>Discoba</taxon>
        <taxon>Euglenozoa</taxon>
        <taxon>Kinetoplastea</taxon>
        <taxon>Metakinetoplastina</taxon>
        <taxon>Trypanosomatida</taxon>
        <taxon>Trypanosomatidae</taxon>
        <taxon>Trypanosoma</taxon>
    </lineage>
</organism>
<evidence type="ECO:0000256" key="9">
    <source>
        <dbReference type="ARBA" id="ARBA00022889"/>
    </source>
</evidence>
<evidence type="ECO:0000256" key="17">
    <source>
        <dbReference type="RuleBase" id="RU366077"/>
    </source>
</evidence>
<evidence type="ECO:0000256" key="18">
    <source>
        <dbReference type="SAM" id="MobiDB-lite"/>
    </source>
</evidence>
<keyword evidence="8 16" id="KW-0862">Zinc</keyword>
<gene>
    <name evidence="20" type="ORF">TM35_000102860</name>
</gene>
<feature type="compositionally biased region" description="Basic and acidic residues" evidence="18">
    <location>
        <begin position="611"/>
        <end position="624"/>
    </location>
</feature>
<dbReference type="PRINTS" id="PR00782">
    <property type="entry name" value="LSHMANOLYSIN"/>
</dbReference>
<evidence type="ECO:0000313" key="20">
    <source>
        <dbReference type="EMBL" id="ORC90018.1"/>
    </source>
</evidence>
<evidence type="ECO:0000256" key="7">
    <source>
        <dbReference type="ARBA" id="ARBA00022801"/>
    </source>
</evidence>
<dbReference type="GO" id="GO:0006508">
    <property type="term" value="P:proteolysis"/>
    <property type="evidence" value="ECO:0007669"/>
    <property type="project" value="UniProtKB-KW"/>
</dbReference>
<evidence type="ECO:0000256" key="4">
    <source>
        <dbReference type="ARBA" id="ARBA00022670"/>
    </source>
</evidence>
<comment type="cofactor">
    <cofactor evidence="16 17">
        <name>Zn(2+)</name>
        <dbReference type="ChEBI" id="CHEBI:29105"/>
    </cofactor>
    <text evidence="16 17">Binds 1 zinc ion per subunit.</text>
</comment>
<dbReference type="Gene3D" id="2.10.55.10">
    <property type="entry name" value="Leishmanolysin domain 3"/>
    <property type="match status" value="1"/>
</dbReference>
<keyword evidence="10 16" id="KW-0482">Metalloprotease</keyword>
<dbReference type="Gene3D" id="3.90.132.10">
    <property type="entry name" value="Leishmanolysin , domain 2"/>
    <property type="match status" value="1"/>
</dbReference>
<evidence type="ECO:0000256" key="19">
    <source>
        <dbReference type="SAM" id="Phobius"/>
    </source>
</evidence>
<dbReference type="Gene3D" id="3.10.170.20">
    <property type="match status" value="1"/>
</dbReference>
<accession>A0A1X0NZN6</accession>
<evidence type="ECO:0000256" key="1">
    <source>
        <dbReference type="ARBA" id="ARBA00001249"/>
    </source>
</evidence>
<dbReference type="PANTHER" id="PTHR10942:SF0">
    <property type="entry name" value="LEISHMANOLYSIN-LIKE PEPTIDASE"/>
    <property type="match status" value="1"/>
</dbReference>
<evidence type="ECO:0000256" key="12">
    <source>
        <dbReference type="ARBA" id="ARBA00023145"/>
    </source>
</evidence>
<evidence type="ECO:0000313" key="21">
    <source>
        <dbReference type="Proteomes" id="UP000192257"/>
    </source>
</evidence>
<feature type="binding site" evidence="16">
    <location>
        <position position="294"/>
    </location>
    <ligand>
        <name>Zn(2+)</name>
        <dbReference type="ChEBI" id="CHEBI:29105"/>
        <note>catalytic</note>
    </ligand>
</feature>
<keyword evidence="6 17" id="KW-0732">Signal</keyword>
<dbReference type="GO" id="GO:0007155">
    <property type="term" value="P:cell adhesion"/>
    <property type="evidence" value="ECO:0007669"/>
    <property type="project" value="UniProtKB-KW"/>
</dbReference>
<dbReference type="RefSeq" id="XP_028884084.1">
    <property type="nucleotide sequence ID" value="XM_029024777.1"/>
</dbReference>
<evidence type="ECO:0000256" key="3">
    <source>
        <dbReference type="ARBA" id="ARBA00005860"/>
    </source>
</evidence>
<proteinExistence type="inferred from homology"/>
<evidence type="ECO:0000256" key="11">
    <source>
        <dbReference type="ARBA" id="ARBA00023136"/>
    </source>
</evidence>
<feature type="region of interest" description="Disordered" evidence="18">
    <location>
        <begin position="563"/>
        <end position="624"/>
    </location>
</feature>
<dbReference type="GO" id="GO:0005737">
    <property type="term" value="C:cytoplasm"/>
    <property type="evidence" value="ECO:0007669"/>
    <property type="project" value="TreeGrafter"/>
</dbReference>
<feature type="transmembrane region" description="Helical" evidence="19">
    <location>
        <begin position="629"/>
        <end position="650"/>
    </location>
</feature>
<keyword evidence="9" id="KW-0130">Cell adhesion</keyword>
<keyword evidence="5 16" id="KW-0479">Metal-binding</keyword>
<dbReference type="EC" id="3.4.24.-" evidence="17"/>
<keyword evidence="11 19" id="KW-0472">Membrane</keyword>
<dbReference type="GO" id="GO:0016020">
    <property type="term" value="C:membrane"/>
    <property type="evidence" value="ECO:0007669"/>
    <property type="project" value="UniProtKB-SubCell"/>
</dbReference>
<feature type="binding site" evidence="16">
    <location>
        <position position="215"/>
    </location>
    <ligand>
        <name>Zn(2+)</name>
        <dbReference type="ChEBI" id="CHEBI:29105"/>
        <note>catalytic</note>
    </ligand>
</feature>
<dbReference type="OrthoDB" id="527990at2759"/>
<dbReference type="EMBL" id="NBCO01000010">
    <property type="protein sequence ID" value="ORC90018.1"/>
    <property type="molecule type" value="Genomic_DNA"/>
</dbReference>
<evidence type="ECO:0000256" key="14">
    <source>
        <dbReference type="ARBA" id="ARBA00023180"/>
    </source>
</evidence>
<keyword evidence="7 17" id="KW-0378">Hydrolase</keyword>
<evidence type="ECO:0000256" key="2">
    <source>
        <dbReference type="ARBA" id="ARBA00004370"/>
    </source>
</evidence>
<evidence type="ECO:0000256" key="6">
    <source>
        <dbReference type="ARBA" id="ARBA00022729"/>
    </source>
</evidence>
<feature type="binding site" evidence="16">
    <location>
        <position position="219"/>
    </location>
    <ligand>
        <name>Zn(2+)</name>
        <dbReference type="ChEBI" id="CHEBI:29105"/>
        <note>catalytic</note>
    </ligand>
</feature>
<evidence type="ECO:0000256" key="5">
    <source>
        <dbReference type="ARBA" id="ARBA00022723"/>
    </source>
</evidence>
<dbReference type="Pfam" id="PF01457">
    <property type="entry name" value="Peptidase_M8"/>
    <property type="match status" value="1"/>
</dbReference>
<comment type="caution">
    <text evidence="20">The sequence shown here is derived from an EMBL/GenBank/DDBJ whole genome shotgun (WGS) entry which is preliminary data.</text>
</comment>
<feature type="signal peptide" evidence="17">
    <location>
        <begin position="1"/>
        <end position="25"/>
    </location>
</feature>
<keyword evidence="14" id="KW-0325">Glycoprotein</keyword>
<dbReference type="VEuPathDB" id="TriTrypDB:TM35_000102860"/>
<evidence type="ECO:0000256" key="16">
    <source>
        <dbReference type="PIRSR" id="PIRSR601577-2"/>
    </source>
</evidence>
<keyword evidence="13" id="KW-1015">Disulfide bond</keyword>
<protein>
    <recommendedName>
        <fullName evidence="17">Leishmanolysin-like peptidase</fullName>
        <ecNumber evidence="17">3.4.24.-</ecNumber>
    </recommendedName>
</protein>
<dbReference type="Gene3D" id="2.30.34.10">
    <property type="entry name" value="Leishmanolysin domain 4"/>
    <property type="match status" value="1"/>
</dbReference>
<evidence type="ECO:0000256" key="10">
    <source>
        <dbReference type="ARBA" id="ARBA00023049"/>
    </source>
</evidence>
<evidence type="ECO:0000256" key="8">
    <source>
        <dbReference type="ARBA" id="ARBA00022833"/>
    </source>
</evidence>
<keyword evidence="19" id="KW-0812">Transmembrane</keyword>
<dbReference type="GO" id="GO:0004222">
    <property type="term" value="F:metalloendopeptidase activity"/>
    <property type="evidence" value="ECO:0007669"/>
    <property type="project" value="UniProtKB-UniRule"/>
</dbReference>
<dbReference type="InterPro" id="IPR001577">
    <property type="entry name" value="Peptidase_M8"/>
</dbReference>